<sequence length="620" mass="68558">MPAGDIGDQIEAKVDPALIDRSGDPDHKLPASAHRVGTLPSGSESFEGASDSALLPSAEELETLRRVPAKIPWKVFTIAFVELVERMSYYGTVAIYTNFIAYKNPGTRTGAAPNPKDDQAQPGALDLGKQTAFALTTFNKFFIYIMPLFGAWVADTYLGRFKTIVYSVLVAEVGHMLLVGSAAPEMLEKPKNALGLFIIGLIIMGLGTGTFKPNISPLIAEQIPQEKMQVETTKKGERVIVDPAVTTSRIYNWFYMFINIGALVGQLAMVYTERYVGFYAAFLIPTLFFLTTLPVLFFCKKHYRLAPPSGSVLGPAVKLLFRGTKGRWHLNPVATYRHMNDGTFWESVKPSHLGAAKPSWMTFDDAWVDEVARGWSACGVLLWLPLYWLTYNQIDNNIITQASTLALHSVPNDLLQNIDPLAIMILVPFFDLLVYPFLRKRGIKFTPVKKITAGFMLGSAAMVWATVVQYYIYKTSPCHKEATPKCHSPINVWVQTGPYVLIAASEIFASVSSLEYAFTKAPRNMRSLVQAFSLFTTALSAALGEAFVGLTEDPYLEWNYGVMGVIAFIGGCLFWLTYRSLDKEEDRLNMLPAGHNLNTPAHAADSEMQPSIEVEHGKAA</sequence>
<evidence type="ECO:0000256" key="7">
    <source>
        <dbReference type="RuleBase" id="RU003755"/>
    </source>
</evidence>
<keyword evidence="6 8" id="KW-0472">Membrane</keyword>
<proteinExistence type="inferred from homology"/>
<dbReference type="FunFam" id="1.20.1250.20:FF:000085">
    <property type="entry name" value="MFS peptide transporter Ptr2"/>
    <property type="match status" value="1"/>
</dbReference>
<evidence type="ECO:0000256" key="5">
    <source>
        <dbReference type="ARBA" id="ARBA00022989"/>
    </source>
</evidence>
<feature type="transmembrane region" description="Helical" evidence="8">
    <location>
        <begin position="560"/>
        <end position="578"/>
    </location>
</feature>
<feature type="transmembrane region" description="Helical" evidence="8">
    <location>
        <begin position="164"/>
        <end position="181"/>
    </location>
</feature>
<organism evidence="9 10">
    <name type="scientific">Trematosphaeria pertusa</name>
    <dbReference type="NCBI Taxonomy" id="390896"/>
    <lineage>
        <taxon>Eukaryota</taxon>
        <taxon>Fungi</taxon>
        <taxon>Dikarya</taxon>
        <taxon>Ascomycota</taxon>
        <taxon>Pezizomycotina</taxon>
        <taxon>Dothideomycetes</taxon>
        <taxon>Pleosporomycetidae</taxon>
        <taxon>Pleosporales</taxon>
        <taxon>Massarineae</taxon>
        <taxon>Trematosphaeriaceae</taxon>
        <taxon>Trematosphaeria</taxon>
    </lineage>
</organism>
<feature type="transmembrane region" description="Helical" evidence="8">
    <location>
        <begin position="421"/>
        <end position="438"/>
    </location>
</feature>
<dbReference type="AlphaFoldDB" id="A0A6A6HVC3"/>
<evidence type="ECO:0000256" key="8">
    <source>
        <dbReference type="SAM" id="Phobius"/>
    </source>
</evidence>
<keyword evidence="4 7" id="KW-0812">Transmembrane</keyword>
<gene>
    <name evidence="9" type="ORF">BU26DRAFT_571463</name>
</gene>
<accession>A0A6A6HVC3</accession>
<protein>
    <submittedName>
        <fullName evidence="9">PTR2-domain-containing protein</fullName>
    </submittedName>
</protein>
<keyword evidence="10" id="KW-1185">Reference proteome</keyword>
<name>A0A6A6HVC3_9PLEO</name>
<dbReference type="Pfam" id="PF00854">
    <property type="entry name" value="PTR2"/>
    <property type="match status" value="1"/>
</dbReference>
<dbReference type="InterPro" id="IPR000109">
    <property type="entry name" value="POT_fam"/>
</dbReference>
<feature type="transmembrane region" description="Helical" evidence="8">
    <location>
        <begin position="253"/>
        <end position="271"/>
    </location>
</feature>
<comment type="subcellular location">
    <subcellularLocation>
        <location evidence="1 7">Membrane</location>
        <topology evidence="1 7">Multi-pass membrane protein</topology>
    </subcellularLocation>
</comment>
<evidence type="ECO:0000256" key="6">
    <source>
        <dbReference type="ARBA" id="ARBA00023136"/>
    </source>
</evidence>
<dbReference type="EMBL" id="ML987210">
    <property type="protein sequence ID" value="KAF2241708.1"/>
    <property type="molecule type" value="Genomic_DNA"/>
</dbReference>
<feature type="transmembrane region" description="Helical" evidence="8">
    <location>
        <begin position="278"/>
        <end position="298"/>
    </location>
</feature>
<comment type="similarity">
    <text evidence="2 7">Belongs to the major facilitator superfamily. Proton-dependent oligopeptide transporter (POT/PTR) (TC 2.A.17) family.</text>
</comment>
<keyword evidence="3 7" id="KW-0813">Transport</keyword>
<feature type="transmembrane region" description="Helical" evidence="8">
    <location>
        <begin position="450"/>
        <end position="472"/>
    </location>
</feature>
<evidence type="ECO:0000256" key="1">
    <source>
        <dbReference type="ARBA" id="ARBA00004141"/>
    </source>
</evidence>
<dbReference type="RefSeq" id="XP_033676712.1">
    <property type="nucleotide sequence ID" value="XM_033834138.1"/>
</dbReference>
<evidence type="ECO:0000256" key="3">
    <source>
        <dbReference type="ARBA" id="ARBA00022448"/>
    </source>
</evidence>
<dbReference type="SUPFAM" id="SSF103473">
    <property type="entry name" value="MFS general substrate transporter"/>
    <property type="match status" value="1"/>
</dbReference>
<keyword evidence="5 8" id="KW-1133">Transmembrane helix</keyword>
<dbReference type="Proteomes" id="UP000800094">
    <property type="component" value="Unassembled WGS sequence"/>
</dbReference>
<dbReference type="InterPro" id="IPR018456">
    <property type="entry name" value="PTR2_symporter_CS"/>
</dbReference>
<evidence type="ECO:0000313" key="9">
    <source>
        <dbReference type="EMBL" id="KAF2241708.1"/>
    </source>
</evidence>
<evidence type="ECO:0000256" key="2">
    <source>
        <dbReference type="ARBA" id="ARBA00005982"/>
    </source>
</evidence>
<dbReference type="PROSITE" id="PS01023">
    <property type="entry name" value="PTR2_2"/>
    <property type="match status" value="1"/>
</dbReference>
<dbReference type="InterPro" id="IPR036259">
    <property type="entry name" value="MFS_trans_sf"/>
</dbReference>
<dbReference type="Gene3D" id="1.20.1250.20">
    <property type="entry name" value="MFS general substrate transporter like domains"/>
    <property type="match status" value="1"/>
</dbReference>
<feature type="transmembrane region" description="Helical" evidence="8">
    <location>
        <begin position="193"/>
        <end position="211"/>
    </location>
</feature>
<dbReference type="GO" id="GO:0071916">
    <property type="term" value="F:dipeptide transmembrane transporter activity"/>
    <property type="evidence" value="ECO:0007669"/>
    <property type="project" value="UniProtKB-ARBA"/>
</dbReference>
<dbReference type="GO" id="GO:0005886">
    <property type="term" value="C:plasma membrane"/>
    <property type="evidence" value="ECO:0007669"/>
    <property type="project" value="UniProtKB-ARBA"/>
</dbReference>
<feature type="transmembrane region" description="Helical" evidence="8">
    <location>
        <begin position="528"/>
        <end position="548"/>
    </location>
</feature>
<evidence type="ECO:0000313" key="10">
    <source>
        <dbReference type="Proteomes" id="UP000800094"/>
    </source>
</evidence>
<feature type="transmembrane region" description="Helical" evidence="8">
    <location>
        <begin position="492"/>
        <end position="516"/>
    </location>
</feature>
<feature type="transmembrane region" description="Helical" evidence="8">
    <location>
        <begin position="141"/>
        <end position="158"/>
    </location>
</feature>
<dbReference type="PROSITE" id="PS01022">
    <property type="entry name" value="PTR2_1"/>
    <property type="match status" value="1"/>
</dbReference>
<reference evidence="9" key="1">
    <citation type="journal article" date="2020" name="Stud. Mycol.">
        <title>101 Dothideomycetes genomes: a test case for predicting lifestyles and emergence of pathogens.</title>
        <authorList>
            <person name="Haridas S."/>
            <person name="Albert R."/>
            <person name="Binder M."/>
            <person name="Bloem J."/>
            <person name="Labutti K."/>
            <person name="Salamov A."/>
            <person name="Andreopoulos B."/>
            <person name="Baker S."/>
            <person name="Barry K."/>
            <person name="Bills G."/>
            <person name="Bluhm B."/>
            <person name="Cannon C."/>
            <person name="Castanera R."/>
            <person name="Culley D."/>
            <person name="Daum C."/>
            <person name="Ezra D."/>
            <person name="Gonzalez J."/>
            <person name="Henrissat B."/>
            <person name="Kuo A."/>
            <person name="Liang C."/>
            <person name="Lipzen A."/>
            <person name="Lutzoni F."/>
            <person name="Magnuson J."/>
            <person name="Mondo S."/>
            <person name="Nolan M."/>
            <person name="Ohm R."/>
            <person name="Pangilinan J."/>
            <person name="Park H.-J."/>
            <person name="Ramirez L."/>
            <person name="Alfaro M."/>
            <person name="Sun H."/>
            <person name="Tritt A."/>
            <person name="Yoshinaga Y."/>
            <person name="Zwiers L.-H."/>
            <person name="Turgeon B."/>
            <person name="Goodwin S."/>
            <person name="Spatafora J."/>
            <person name="Crous P."/>
            <person name="Grigoriev I."/>
        </authorList>
    </citation>
    <scope>NUCLEOTIDE SEQUENCE</scope>
    <source>
        <strain evidence="9">CBS 122368</strain>
    </source>
</reference>
<dbReference type="OrthoDB" id="8904098at2759"/>
<dbReference type="PANTHER" id="PTHR11654">
    <property type="entry name" value="OLIGOPEPTIDE TRANSPORTER-RELATED"/>
    <property type="match status" value="1"/>
</dbReference>
<evidence type="ECO:0000256" key="4">
    <source>
        <dbReference type="ARBA" id="ARBA00022692"/>
    </source>
</evidence>
<dbReference type="GeneID" id="54587468"/>